<dbReference type="SUPFAM" id="SSF46689">
    <property type="entry name" value="Homeodomain-like"/>
    <property type="match status" value="1"/>
</dbReference>
<evidence type="ECO:0000259" key="4">
    <source>
        <dbReference type="PROSITE" id="PS01124"/>
    </source>
</evidence>
<dbReference type="KEGG" id="sli:Slin_1405"/>
<dbReference type="PRINTS" id="PR00032">
    <property type="entry name" value="HTHARAC"/>
</dbReference>
<accession>D2QMX1</accession>
<dbReference type="PANTHER" id="PTHR43280:SF32">
    <property type="entry name" value="TRANSCRIPTIONAL REGULATORY PROTEIN"/>
    <property type="match status" value="1"/>
</dbReference>
<gene>
    <name evidence="5" type="ordered locus">Slin_1405</name>
</gene>
<dbReference type="STRING" id="504472.Slin_1405"/>
<dbReference type="PROSITE" id="PS01124">
    <property type="entry name" value="HTH_ARAC_FAMILY_2"/>
    <property type="match status" value="1"/>
</dbReference>
<dbReference type="PANTHER" id="PTHR43280">
    <property type="entry name" value="ARAC-FAMILY TRANSCRIPTIONAL REGULATOR"/>
    <property type="match status" value="1"/>
</dbReference>
<evidence type="ECO:0000313" key="5">
    <source>
        <dbReference type="EMBL" id="ADB37455.1"/>
    </source>
</evidence>
<evidence type="ECO:0000256" key="2">
    <source>
        <dbReference type="ARBA" id="ARBA00023125"/>
    </source>
</evidence>
<keyword evidence="6" id="KW-1185">Reference proteome</keyword>
<dbReference type="EMBL" id="CP001769">
    <property type="protein sequence ID" value="ADB37455.1"/>
    <property type="molecule type" value="Genomic_DNA"/>
</dbReference>
<dbReference type="SMART" id="SM00342">
    <property type="entry name" value="HTH_ARAC"/>
    <property type="match status" value="1"/>
</dbReference>
<dbReference type="GO" id="GO:0003700">
    <property type="term" value="F:DNA-binding transcription factor activity"/>
    <property type="evidence" value="ECO:0007669"/>
    <property type="project" value="InterPro"/>
</dbReference>
<keyword evidence="1" id="KW-0805">Transcription regulation</keyword>
<dbReference type="Proteomes" id="UP000002028">
    <property type="component" value="Chromosome"/>
</dbReference>
<proteinExistence type="predicted"/>
<dbReference type="HOGENOM" id="CLU_000445_88_11_10"/>
<evidence type="ECO:0000256" key="3">
    <source>
        <dbReference type="ARBA" id="ARBA00023163"/>
    </source>
</evidence>
<evidence type="ECO:0000256" key="1">
    <source>
        <dbReference type="ARBA" id="ARBA00023015"/>
    </source>
</evidence>
<name>D2QMX1_SPILD</name>
<dbReference type="Gene3D" id="1.10.10.60">
    <property type="entry name" value="Homeodomain-like"/>
    <property type="match status" value="2"/>
</dbReference>
<sequence>MASLHHLETISELNQLFSQDKPRHPLVSIIDFTHAEINAQEGVTMTSGFYSVMFKNYCVGDMKYGRKQVDFQEGTLFCIAPRQAITIEDDRNKQEERIGWGVFFHPDLIRGTSLAGKMKDYTFFSYEASEALHLSDKEKKTLRTCIQTIDQELCENIDRHSQTLIVSTIELLLNYCSRYYDRQFITRKSANSDLLIRFDQVLKAYFDNKQLRTKGLPTVGYLAEQLALSAHYLSDLLKKETGQNAQDHIHAYLIEEAKTNLLGSRASVSEIAYQLGFEYPQYFSKLFKAKTGMTPATYRTSAATA</sequence>
<reference evidence="5 6" key="1">
    <citation type="journal article" date="2010" name="Stand. Genomic Sci.">
        <title>Complete genome sequence of Spirosoma linguale type strain (1).</title>
        <authorList>
            <person name="Lail K."/>
            <person name="Sikorski J."/>
            <person name="Saunders E."/>
            <person name="Lapidus A."/>
            <person name="Glavina Del Rio T."/>
            <person name="Copeland A."/>
            <person name="Tice H."/>
            <person name="Cheng J.-F."/>
            <person name="Lucas S."/>
            <person name="Nolan M."/>
            <person name="Bruce D."/>
            <person name="Goodwin L."/>
            <person name="Pitluck S."/>
            <person name="Ivanova N."/>
            <person name="Mavromatis K."/>
            <person name="Ovchinnikova G."/>
            <person name="Pati A."/>
            <person name="Chen A."/>
            <person name="Palaniappan K."/>
            <person name="Land M."/>
            <person name="Hauser L."/>
            <person name="Chang Y.-J."/>
            <person name="Jeffries C.D."/>
            <person name="Chain P."/>
            <person name="Brettin T."/>
            <person name="Detter J.C."/>
            <person name="Schuetze A."/>
            <person name="Rohde M."/>
            <person name="Tindall B.J."/>
            <person name="Goeker M."/>
            <person name="Bristow J."/>
            <person name="Eisen J.A."/>
            <person name="Markowitz V."/>
            <person name="Hugenholtz P."/>
            <person name="Kyrpides N.C."/>
            <person name="Klenk H.-P."/>
            <person name="Chen F."/>
        </authorList>
    </citation>
    <scope>NUCLEOTIDE SEQUENCE [LARGE SCALE GENOMIC DNA]</scope>
    <source>
        <strain evidence="6">ATCC 33905 / DSM 74 / LMG 10896 / Claus 1</strain>
    </source>
</reference>
<protein>
    <submittedName>
        <fullName evidence="5">Transcriptional regulator, AraC family</fullName>
    </submittedName>
</protein>
<dbReference type="eggNOG" id="COG2207">
    <property type="taxonomic scope" value="Bacteria"/>
</dbReference>
<organism evidence="5 6">
    <name type="scientific">Spirosoma linguale (strain ATCC 33905 / DSM 74 / LMG 10896 / Claus 1)</name>
    <dbReference type="NCBI Taxonomy" id="504472"/>
    <lineage>
        <taxon>Bacteria</taxon>
        <taxon>Pseudomonadati</taxon>
        <taxon>Bacteroidota</taxon>
        <taxon>Cytophagia</taxon>
        <taxon>Cytophagales</taxon>
        <taxon>Cytophagaceae</taxon>
        <taxon>Spirosoma</taxon>
    </lineage>
</organism>
<feature type="domain" description="HTH araC/xylS-type" evidence="4">
    <location>
        <begin position="200"/>
        <end position="301"/>
    </location>
</feature>
<dbReference type="AlphaFoldDB" id="D2QMX1"/>
<dbReference type="InterPro" id="IPR009057">
    <property type="entry name" value="Homeodomain-like_sf"/>
</dbReference>
<keyword evidence="2" id="KW-0238">DNA-binding</keyword>
<keyword evidence="3" id="KW-0804">Transcription</keyword>
<dbReference type="RefSeq" id="WP_012926006.1">
    <property type="nucleotide sequence ID" value="NC_013730.1"/>
</dbReference>
<dbReference type="GO" id="GO:0043565">
    <property type="term" value="F:sequence-specific DNA binding"/>
    <property type="evidence" value="ECO:0007669"/>
    <property type="project" value="InterPro"/>
</dbReference>
<dbReference type="InterPro" id="IPR018060">
    <property type="entry name" value="HTH_AraC"/>
</dbReference>
<dbReference type="InterPro" id="IPR020449">
    <property type="entry name" value="Tscrpt_reg_AraC-type_HTH"/>
</dbReference>
<dbReference type="Pfam" id="PF12833">
    <property type="entry name" value="HTH_18"/>
    <property type="match status" value="1"/>
</dbReference>
<evidence type="ECO:0000313" key="6">
    <source>
        <dbReference type="Proteomes" id="UP000002028"/>
    </source>
</evidence>